<keyword evidence="7" id="KW-1071">Ligand-gated ion channel</keyword>
<dbReference type="GO" id="GO:0005223">
    <property type="term" value="F:intracellularly cGMP-activated cation channel activity"/>
    <property type="evidence" value="ECO:0007669"/>
    <property type="project" value="TreeGrafter"/>
</dbReference>
<dbReference type="PROSITE" id="PS00889">
    <property type="entry name" value="CNMP_BINDING_2"/>
    <property type="match status" value="1"/>
</dbReference>
<keyword evidence="2" id="KW-0813">Transport</keyword>
<keyword evidence="6 11" id="KW-0472">Membrane</keyword>
<accession>A0A6J1M1B2</accession>
<evidence type="ECO:0000256" key="3">
    <source>
        <dbReference type="ARBA" id="ARBA00022692"/>
    </source>
</evidence>
<evidence type="ECO:0000256" key="4">
    <source>
        <dbReference type="ARBA" id="ARBA00022989"/>
    </source>
</evidence>
<evidence type="ECO:0000256" key="1">
    <source>
        <dbReference type="ARBA" id="ARBA00004141"/>
    </source>
</evidence>
<dbReference type="Pfam" id="PF00027">
    <property type="entry name" value="cNMP_binding"/>
    <property type="match status" value="1"/>
</dbReference>
<feature type="transmembrane region" description="Helical" evidence="11">
    <location>
        <begin position="522"/>
        <end position="544"/>
    </location>
</feature>
<evidence type="ECO:0000256" key="2">
    <source>
        <dbReference type="ARBA" id="ARBA00022448"/>
    </source>
</evidence>
<comment type="subcellular location">
    <subcellularLocation>
        <location evidence="1">Membrane</location>
        <topology evidence="1">Multi-pass membrane protein</topology>
    </subcellularLocation>
</comment>
<evidence type="ECO:0000256" key="9">
    <source>
        <dbReference type="SAM" id="Coils"/>
    </source>
</evidence>
<keyword evidence="8" id="KW-0407">Ion channel</keyword>
<name>A0A6J1M1B2_DROHY</name>
<dbReference type="SUPFAM" id="SSF81324">
    <property type="entry name" value="Voltage-gated potassium channels"/>
    <property type="match status" value="1"/>
</dbReference>
<dbReference type="GO" id="GO:0005886">
    <property type="term" value="C:plasma membrane"/>
    <property type="evidence" value="ECO:0007669"/>
    <property type="project" value="TreeGrafter"/>
</dbReference>
<dbReference type="CTD" id="36806"/>
<dbReference type="FunFam" id="1.20.5.300:FF:000002">
    <property type="entry name" value="Cyclic nucleotide-gated channel alpha 3"/>
    <property type="match status" value="1"/>
</dbReference>
<keyword evidence="4 11" id="KW-1133">Transmembrane helix</keyword>
<dbReference type="InterPro" id="IPR018488">
    <property type="entry name" value="cNMP-bd_CS"/>
</dbReference>
<keyword evidence="13" id="KW-1185">Reference proteome</keyword>
<sequence>MWTYMMAAARGDRVNTMMSTRRRPETESPKYGYNLSRPMYRTTRFVSPVASAPAQLPSSCNPSQEELEISGGLYAPFQPTLAAVGAEGGVCLPRKHLIANQTAMPLPMGPTDSAEPEEQQLHYPRSSCSSSSWQHRQRLQIDYDDDDEDDDDDDDDDDGEEVQMGQQQQHQQQKVSRQKELPCDEVGFAKDNREEGIDPAEQKSTQPRASDANYLENGRKLIQEPSKGSKPSALRRTLQALRQRLTKRNRAKPPDWFLEKFSNATNTDKIGKTGAMDDAALSSEIRGSSALCNRLSVDPTLQSHYRWLAVVSLAVLYNIIFVVGRSVFWEINKSAPAVWYTLDYLCDFIYLLDTLVHMHEGFLDQGLLVRDAFRLRRHYFHTKGWYLDVLSMLPTDLAYIWWPPETCSSLYLPCPVIVRLNRLLRLPRLWEWFDRTETATGYPNAFRICKVVLAILVLIHWNACMYFAISYEIGFSSDSWVYNLNGTRNNTLQRQYIYSFYWSTLTLTTIGETPTPENDVEYLFVVADFLAGVLIFATIVGNIGSMISNMNVARVEFQNRMDGVKQYMAFRRVGHELEARVIRWFAYTWSQSGALDEERVLAALPDKLKAEIAIQVHMDTLKQVRIFHDTEPGLLEALVLKLKLQVFSPGDYICRKGDVGKEMYIVKRGKLSVVGDNGVTVLATLGAGSVFGEVSVLEIAGNRTGNRRTANVRSLGYSDLFCLAKRDLWETLADYPEARSTLTQRGCQLLRKDGLLDEQIFADSQRVHDSIEGGIEKLELSVENLNMRLARLLAEYTASQAKIKQRLAKLELNGGSGGRADGAEPQMRTRSGRLYSLQTKRRPRARLESAAKCGDAAKQNTL</sequence>
<dbReference type="SUPFAM" id="SSF51206">
    <property type="entry name" value="cAMP-binding domain-like"/>
    <property type="match status" value="1"/>
</dbReference>
<evidence type="ECO:0000313" key="14">
    <source>
        <dbReference type="RefSeq" id="XP_023172726.2"/>
    </source>
</evidence>
<dbReference type="Proteomes" id="UP000504633">
    <property type="component" value="Unplaced"/>
</dbReference>
<dbReference type="AlphaFoldDB" id="A0A6J1M1B2"/>
<dbReference type="KEGG" id="dhe:111600703"/>
<evidence type="ECO:0000313" key="15">
    <source>
        <dbReference type="RefSeq" id="XP_023172727.2"/>
    </source>
</evidence>
<dbReference type="InterPro" id="IPR018490">
    <property type="entry name" value="cNMP-bd_dom_sf"/>
</dbReference>
<dbReference type="InterPro" id="IPR050866">
    <property type="entry name" value="CNG_cation_channel"/>
</dbReference>
<dbReference type="Pfam" id="PF16526">
    <property type="entry name" value="CLZ"/>
    <property type="match status" value="1"/>
</dbReference>
<keyword evidence="5" id="KW-0406">Ion transport</keyword>
<dbReference type="RefSeq" id="XP_030081001.1">
    <property type="nucleotide sequence ID" value="XM_030225141.1"/>
</dbReference>
<dbReference type="Gene3D" id="1.20.5.300">
    <property type="match status" value="1"/>
</dbReference>
<feature type="compositionally biased region" description="Basic and acidic residues" evidence="10">
    <location>
        <begin position="177"/>
        <end position="196"/>
    </location>
</feature>
<evidence type="ECO:0000259" key="12">
    <source>
        <dbReference type="PROSITE" id="PS50042"/>
    </source>
</evidence>
<dbReference type="Gene3D" id="1.10.287.70">
    <property type="match status" value="1"/>
</dbReference>
<evidence type="ECO:0000256" key="10">
    <source>
        <dbReference type="SAM" id="MobiDB-lite"/>
    </source>
</evidence>
<dbReference type="GO" id="GO:0044877">
    <property type="term" value="F:protein-containing complex binding"/>
    <property type="evidence" value="ECO:0007669"/>
    <property type="project" value="TreeGrafter"/>
</dbReference>
<gene>
    <name evidence="14 15 16" type="primary">LOC111600703</name>
</gene>
<feature type="region of interest" description="Disordered" evidence="10">
    <location>
        <begin position="103"/>
        <end position="213"/>
    </location>
</feature>
<evidence type="ECO:0000313" key="13">
    <source>
        <dbReference type="Proteomes" id="UP000504633"/>
    </source>
</evidence>
<proteinExistence type="predicted"/>
<dbReference type="PROSITE" id="PS50042">
    <property type="entry name" value="CNMP_BINDING_3"/>
    <property type="match status" value="1"/>
</dbReference>
<dbReference type="Gene3D" id="2.60.120.10">
    <property type="entry name" value="Jelly Rolls"/>
    <property type="match status" value="1"/>
</dbReference>
<dbReference type="Gene3D" id="1.10.287.630">
    <property type="entry name" value="Helix hairpin bin"/>
    <property type="match status" value="1"/>
</dbReference>
<dbReference type="FunFam" id="1.10.287.70:FF:000030">
    <property type="entry name" value="Cyclic nucleotide-gated channel alpha 3"/>
    <property type="match status" value="1"/>
</dbReference>
<feature type="transmembrane region" description="Helical" evidence="11">
    <location>
        <begin position="305"/>
        <end position="324"/>
    </location>
</feature>
<dbReference type="InterPro" id="IPR005821">
    <property type="entry name" value="Ion_trans_dom"/>
</dbReference>
<dbReference type="InterPro" id="IPR032406">
    <property type="entry name" value="CLZ_dom"/>
</dbReference>
<evidence type="ECO:0000313" key="16">
    <source>
        <dbReference type="RefSeq" id="XP_030081001.1"/>
    </source>
</evidence>
<dbReference type="PROSITE" id="PS00888">
    <property type="entry name" value="CNMP_BINDING_1"/>
    <property type="match status" value="1"/>
</dbReference>
<dbReference type="OrthoDB" id="421226at2759"/>
<evidence type="ECO:0000256" key="5">
    <source>
        <dbReference type="ARBA" id="ARBA00023065"/>
    </source>
</evidence>
<keyword evidence="3 11" id="KW-0812">Transmembrane</keyword>
<dbReference type="FunFam" id="1.10.287.630:FF:000001">
    <property type="entry name" value="Cyclic nucleotide-gated channel alpha 3"/>
    <property type="match status" value="1"/>
</dbReference>
<dbReference type="PANTHER" id="PTHR45638:SF11">
    <property type="entry name" value="CYCLIC NUCLEOTIDE-GATED CATION CHANNEL SUBUNIT A"/>
    <property type="match status" value="1"/>
</dbReference>
<dbReference type="SMART" id="SM00100">
    <property type="entry name" value="cNMP"/>
    <property type="match status" value="1"/>
</dbReference>
<evidence type="ECO:0000256" key="11">
    <source>
        <dbReference type="SAM" id="Phobius"/>
    </source>
</evidence>
<reference evidence="14 15" key="1">
    <citation type="submission" date="2025-04" db="UniProtKB">
        <authorList>
            <consortium name="RefSeq"/>
        </authorList>
    </citation>
    <scope>IDENTIFICATION</scope>
    <source>
        <strain evidence="14 15">15085-1641.00</strain>
        <tissue evidence="14 15">Whole body</tissue>
    </source>
</reference>
<feature type="transmembrane region" description="Helical" evidence="11">
    <location>
        <begin position="445"/>
        <end position="469"/>
    </location>
</feature>
<dbReference type="PANTHER" id="PTHR45638">
    <property type="entry name" value="CYCLIC NUCLEOTIDE-GATED CATION CHANNEL SUBUNIT A"/>
    <property type="match status" value="1"/>
</dbReference>
<feature type="coiled-coil region" evidence="9">
    <location>
        <begin position="775"/>
        <end position="813"/>
    </location>
</feature>
<dbReference type="GeneID" id="111600703"/>
<dbReference type="CDD" id="cd00038">
    <property type="entry name" value="CAP_ED"/>
    <property type="match status" value="1"/>
</dbReference>
<evidence type="ECO:0000256" key="6">
    <source>
        <dbReference type="ARBA" id="ARBA00023136"/>
    </source>
</evidence>
<dbReference type="GO" id="GO:0017071">
    <property type="term" value="C:intracellular cyclic nucleotide activated cation channel complex"/>
    <property type="evidence" value="ECO:0007669"/>
    <property type="project" value="TreeGrafter"/>
</dbReference>
<protein>
    <submittedName>
        <fullName evidence="14 15">Cyclic nucleotide-gated cation channel subunit A isoform X1</fullName>
    </submittedName>
</protein>
<feature type="compositionally biased region" description="Acidic residues" evidence="10">
    <location>
        <begin position="142"/>
        <end position="161"/>
    </location>
</feature>
<dbReference type="Pfam" id="PF00520">
    <property type="entry name" value="Ion_trans"/>
    <property type="match status" value="1"/>
</dbReference>
<feature type="domain" description="Cyclic nucleotide-binding" evidence="12">
    <location>
        <begin position="626"/>
        <end position="732"/>
    </location>
</feature>
<evidence type="ECO:0000256" key="7">
    <source>
        <dbReference type="ARBA" id="ARBA00023286"/>
    </source>
</evidence>
<evidence type="ECO:0000256" key="8">
    <source>
        <dbReference type="ARBA" id="ARBA00023303"/>
    </source>
</evidence>
<dbReference type="InterPro" id="IPR014710">
    <property type="entry name" value="RmlC-like_jellyroll"/>
</dbReference>
<feature type="compositionally biased region" description="Low complexity" evidence="10">
    <location>
        <begin position="163"/>
        <end position="175"/>
    </location>
</feature>
<dbReference type="RefSeq" id="XP_023172727.2">
    <property type="nucleotide sequence ID" value="XM_023316959.2"/>
</dbReference>
<organism evidence="13 15">
    <name type="scientific">Drosophila hydei</name>
    <name type="common">Fruit fly</name>
    <dbReference type="NCBI Taxonomy" id="7224"/>
    <lineage>
        <taxon>Eukaryota</taxon>
        <taxon>Metazoa</taxon>
        <taxon>Ecdysozoa</taxon>
        <taxon>Arthropoda</taxon>
        <taxon>Hexapoda</taxon>
        <taxon>Insecta</taxon>
        <taxon>Pterygota</taxon>
        <taxon>Neoptera</taxon>
        <taxon>Endopterygota</taxon>
        <taxon>Diptera</taxon>
        <taxon>Brachycera</taxon>
        <taxon>Muscomorpha</taxon>
        <taxon>Ephydroidea</taxon>
        <taxon>Drosophilidae</taxon>
        <taxon>Drosophila</taxon>
    </lineage>
</organism>
<keyword evidence="9" id="KW-0175">Coiled coil</keyword>
<dbReference type="GO" id="GO:0030553">
    <property type="term" value="F:cGMP binding"/>
    <property type="evidence" value="ECO:0007669"/>
    <property type="project" value="TreeGrafter"/>
</dbReference>
<dbReference type="InterPro" id="IPR000595">
    <property type="entry name" value="cNMP-bd_dom"/>
</dbReference>
<dbReference type="FunFam" id="2.60.120.10:FF:000002">
    <property type="entry name" value="Cyclic nucleotide gated channel alpha 1a"/>
    <property type="match status" value="1"/>
</dbReference>
<dbReference type="GO" id="GO:0005222">
    <property type="term" value="F:intracellularly cAMP-activated cation channel activity"/>
    <property type="evidence" value="ECO:0007669"/>
    <property type="project" value="TreeGrafter"/>
</dbReference>
<dbReference type="RefSeq" id="XP_023172726.2">
    <property type="nucleotide sequence ID" value="XM_023316958.2"/>
</dbReference>